<organism evidence="1">
    <name type="scientific">Rhizophora mucronata</name>
    <name type="common">Asiatic mangrove</name>
    <dbReference type="NCBI Taxonomy" id="61149"/>
    <lineage>
        <taxon>Eukaryota</taxon>
        <taxon>Viridiplantae</taxon>
        <taxon>Streptophyta</taxon>
        <taxon>Embryophyta</taxon>
        <taxon>Tracheophyta</taxon>
        <taxon>Spermatophyta</taxon>
        <taxon>Magnoliopsida</taxon>
        <taxon>eudicotyledons</taxon>
        <taxon>Gunneridae</taxon>
        <taxon>Pentapetalae</taxon>
        <taxon>rosids</taxon>
        <taxon>fabids</taxon>
        <taxon>Malpighiales</taxon>
        <taxon>Rhizophoraceae</taxon>
        <taxon>Rhizophora</taxon>
    </lineage>
</organism>
<name>A0A2P2QGL0_RHIMU</name>
<proteinExistence type="predicted"/>
<evidence type="ECO:0000313" key="1">
    <source>
        <dbReference type="EMBL" id="MBX66128.1"/>
    </source>
</evidence>
<dbReference type="EMBL" id="GGEC01085644">
    <property type="protein sequence ID" value="MBX66128.1"/>
    <property type="molecule type" value="Transcribed_RNA"/>
</dbReference>
<accession>A0A2P2QGL0</accession>
<sequence length="26" mass="2877">MPSVYMWSHSEGFIGSSLLMDKTCGL</sequence>
<reference evidence="1" key="1">
    <citation type="submission" date="2018-02" db="EMBL/GenBank/DDBJ databases">
        <title>Rhizophora mucronata_Transcriptome.</title>
        <authorList>
            <person name="Meera S.P."/>
            <person name="Sreeshan A."/>
            <person name="Augustine A."/>
        </authorList>
    </citation>
    <scope>NUCLEOTIDE SEQUENCE</scope>
    <source>
        <tissue evidence="1">Leaf</tissue>
    </source>
</reference>
<dbReference type="AlphaFoldDB" id="A0A2P2QGL0"/>
<protein>
    <submittedName>
        <fullName evidence="1">Uncharacterized protein</fullName>
    </submittedName>
</protein>